<sequence>MRSCPCYATPEQQGAAPRGTVLKSRICESGPVRPLNVWSRMYGTGGWGRRGEVAPCRGGLWRYVFSLLLFAVYPKADRV</sequence>
<evidence type="ECO:0000313" key="2">
    <source>
        <dbReference type="Proteomes" id="UP000216033"/>
    </source>
</evidence>
<dbReference type="AlphaFoldDB" id="A0A270BQM1"/>
<organism evidence="1 2">
    <name type="scientific">Acetobacter syzygii</name>
    <dbReference type="NCBI Taxonomy" id="146476"/>
    <lineage>
        <taxon>Bacteria</taxon>
        <taxon>Pseudomonadati</taxon>
        <taxon>Pseudomonadota</taxon>
        <taxon>Alphaproteobacteria</taxon>
        <taxon>Acetobacterales</taxon>
        <taxon>Acetobacteraceae</taxon>
        <taxon>Acetobacter</taxon>
    </lineage>
</organism>
<evidence type="ECO:0000313" key="1">
    <source>
        <dbReference type="EMBL" id="PAL27253.1"/>
    </source>
</evidence>
<protein>
    <submittedName>
        <fullName evidence="1">Uncharacterized protein</fullName>
    </submittedName>
</protein>
<accession>A0A270BQM1</accession>
<proteinExistence type="predicted"/>
<gene>
    <name evidence="1" type="ORF">B9K05_04620</name>
</gene>
<keyword evidence="2" id="KW-1185">Reference proteome</keyword>
<dbReference type="Proteomes" id="UP000216033">
    <property type="component" value="Unassembled WGS sequence"/>
</dbReference>
<dbReference type="EMBL" id="NDFP01000003">
    <property type="protein sequence ID" value="PAL27253.1"/>
    <property type="molecule type" value="Genomic_DNA"/>
</dbReference>
<reference evidence="1 2" key="1">
    <citation type="submission" date="2017-04" db="EMBL/GenBank/DDBJ databases">
        <title>Kefir bacterial isolates.</title>
        <authorList>
            <person name="Kim Y."/>
            <person name="Blasche S."/>
            <person name="Patil K.R."/>
        </authorList>
    </citation>
    <scope>NUCLEOTIDE SEQUENCE [LARGE SCALE GENOMIC DNA]</scope>
    <source>
        <strain evidence="1 2">KR-2</strain>
    </source>
</reference>
<name>A0A270BQM1_9PROT</name>
<comment type="caution">
    <text evidence="1">The sequence shown here is derived from an EMBL/GenBank/DDBJ whole genome shotgun (WGS) entry which is preliminary data.</text>
</comment>